<name>A0A3M0I5M0_9ACTN</name>
<dbReference type="InterPro" id="IPR005135">
    <property type="entry name" value="Endo/exonuclease/phosphatase"/>
</dbReference>
<dbReference type="EMBL" id="PENI01000009">
    <property type="protein sequence ID" value="RMB84881.1"/>
    <property type="molecule type" value="Genomic_DNA"/>
</dbReference>
<dbReference type="Pfam" id="PF03372">
    <property type="entry name" value="Exo_endo_phos"/>
    <property type="match status" value="1"/>
</dbReference>
<protein>
    <submittedName>
        <fullName evidence="3">Endonuclease</fullName>
    </submittedName>
</protein>
<evidence type="ECO:0000259" key="2">
    <source>
        <dbReference type="Pfam" id="PF03372"/>
    </source>
</evidence>
<accession>A0A3M0I5M0</accession>
<dbReference type="RefSeq" id="WP_121890312.1">
    <property type="nucleotide sequence ID" value="NZ_PENI01000009.1"/>
</dbReference>
<dbReference type="CDD" id="cd09083">
    <property type="entry name" value="EEP-1"/>
    <property type="match status" value="1"/>
</dbReference>
<dbReference type="OrthoDB" id="9793162at2"/>
<evidence type="ECO:0000313" key="3">
    <source>
        <dbReference type="EMBL" id="RMB84881.1"/>
    </source>
</evidence>
<feature type="signal peptide" evidence="1">
    <location>
        <begin position="1"/>
        <end position="34"/>
    </location>
</feature>
<proteinExistence type="predicted"/>
<feature type="chain" id="PRO_5017994456" evidence="1">
    <location>
        <begin position="35"/>
        <end position="301"/>
    </location>
</feature>
<gene>
    <name evidence="3" type="ORF">CTZ28_17240</name>
</gene>
<feature type="domain" description="Endonuclease/exonuclease/phosphatase" evidence="2">
    <location>
        <begin position="48"/>
        <end position="291"/>
    </location>
</feature>
<keyword evidence="4" id="KW-1185">Reference proteome</keyword>
<evidence type="ECO:0000256" key="1">
    <source>
        <dbReference type="SAM" id="SignalP"/>
    </source>
</evidence>
<dbReference type="InterPro" id="IPR036691">
    <property type="entry name" value="Endo/exonu/phosph_ase_sf"/>
</dbReference>
<dbReference type="PANTHER" id="PTHR12121">
    <property type="entry name" value="CARBON CATABOLITE REPRESSOR PROTEIN 4"/>
    <property type="match status" value="1"/>
</dbReference>
<keyword evidence="1" id="KW-0732">Signal</keyword>
<dbReference type="Proteomes" id="UP000270471">
    <property type="component" value="Unassembled WGS sequence"/>
</dbReference>
<evidence type="ECO:0000313" key="4">
    <source>
        <dbReference type="Proteomes" id="UP000270471"/>
    </source>
</evidence>
<reference evidence="3 4" key="1">
    <citation type="submission" date="2017-11" db="EMBL/GenBank/DDBJ databases">
        <title>Draft genome of actinobacteria isolated from guarana (Paullinia cupana (Mart.) Ducke.</title>
        <authorList>
            <person name="Siqueira K.A."/>
            <person name="Liotti R.G."/>
            <person name="Mendes T.A.O."/>
            <person name="Soares M.A."/>
        </authorList>
    </citation>
    <scope>NUCLEOTIDE SEQUENCE [LARGE SCALE GENOMIC DNA]</scope>
    <source>
        <strain evidence="3 4">193</strain>
    </source>
</reference>
<dbReference type="GO" id="GO:0000175">
    <property type="term" value="F:3'-5'-RNA exonuclease activity"/>
    <property type="evidence" value="ECO:0007669"/>
    <property type="project" value="TreeGrafter"/>
</dbReference>
<dbReference type="Gene3D" id="3.60.10.10">
    <property type="entry name" value="Endonuclease/exonuclease/phosphatase"/>
    <property type="match status" value="1"/>
</dbReference>
<dbReference type="AlphaFoldDB" id="A0A3M0I5M0"/>
<organism evidence="3 4">
    <name type="scientific">Streptomyces shenzhenensis</name>
    <dbReference type="NCBI Taxonomy" id="943815"/>
    <lineage>
        <taxon>Bacteria</taxon>
        <taxon>Bacillati</taxon>
        <taxon>Actinomycetota</taxon>
        <taxon>Actinomycetes</taxon>
        <taxon>Kitasatosporales</taxon>
        <taxon>Streptomycetaceae</taxon>
        <taxon>Streptomyces</taxon>
    </lineage>
</organism>
<sequence length="301" mass="33005">MSKSRTVTRRAALTGALSAALIASFASTTLVAPAASGAENQSPELQIMTYNLEGHATAGPSWAKRRPVERALLQQAQPHVVGTQEGDYKQVQQVASDLGKNYAWIGTGANGGRKGVINAIFYDVRRLKPVASNTFWLSSTPHKVGSNTWGAAHIRTATWIRFKDKQDGGREFIVLNTHLDNKSQNARLKSATLLGQKILNNPPSMPILVTGDFNCAAHKNEVYTRLLKRGKVVDTWDTAATRNNEYGTFTGHRKPTPNGDRIDWILSTSGVTTDRTETNIFSKDGLFPSDHLPVQAWVQLR</sequence>
<keyword evidence="3" id="KW-0255">Endonuclease</keyword>
<dbReference type="SUPFAM" id="SSF56219">
    <property type="entry name" value="DNase I-like"/>
    <property type="match status" value="1"/>
</dbReference>
<comment type="caution">
    <text evidence="3">The sequence shown here is derived from an EMBL/GenBank/DDBJ whole genome shotgun (WGS) entry which is preliminary data.</text>
</comment>
<dbReference type="GO" id="GO:0004519">
    <property type="term" value="F:endonuclease activity"/>
    <property type="evidence" value="ECO:0007669"/>
    <property type="project" value="UniProtKB-KW"/>
</dbReference>
<dbReference type="PROSITE" id="PS51318">
    <property type="entry name" value="TAT"/>
    <property type="match status" value="1"/>
</dbReference>
<keyword evidence="3" id="KW-0378">Hydrolase</keyword>
<dbReference type="InterPro" id="IPR006311">
    <property type="entry name" value="TAT_signal"/>
</dbReference>
<dbReference type="PANTHER" id="PTHR12121:SF36">
    <property type="entry name" value="ENDONUCLEASE_EXONUCLEASE_PHOSPHATASE DOMAIN-CONTAINING PROTEIN"/>
    <property type="match status" value="1"/>
</dbReference>
<dbReference type="InterPro" id="IPR050410">
    <property type="entry name" value="CCR4/nocturin_mRNA_transcr"/>
</dbReference>
<keyword evidence="3" id="KW-0540">Nuclease</keyword>